<dbReference type="Pfam" id="PF22777">
    <property type="entry name" value="VKGC_lumenal_dom"/>
    <property type="match status" value="1"/>
</dbReference>
<proteinExistence type="predicted"/>
<evidence type="ECO:0000256" key="7">
    <source>
        <dbReference type="SAM" id="Phobius"/>
    </source>
</evidence>
<gene>
    <name evidence="9" type="ORF">H4P12_08750</name>
</gene>
<comment type="caution">
    <text evidence="9">The sequence shown here is derived from an EMBL/GenBank/DDBJ whole genome shotgun (WGS) entry which is preliminary data.</text>
</comment>
<dbReference type="GO" id="GO:0019842">
    <property type="term" value="F:vitamin binding"/>
    <property type="evidence" value="ECO:0007669"/>
    <property type="project" value="TreeGrafter"/>
</dbReference>
<accession>A0A926GMV8</accession>
<dbReference type="RefSeq" id="WP_187793250.1">
    <property type="nucleotide sequence ID" value="NZ_JACOQL010000002.1"/>
</dbReference>
<dbReference type="InterPro" id="IPR007782">
    <property type="entry name" value="VKG_COase"/>
</dbReference>
<keyword evidence="2 7" id="KW-0812">Transmembrane</keyword>
<comment type="subcellular location">
    <subcellularLocation>
        <location evidence="1">Endomembrane system</location>
        <topology evidence="1">Multi-pass membrane protein</topology>
    </subcellularLocation>
</comment>
<dbReference type="PANTHER" id="PTHR12639">
    <property type="entry name" value="VITAMIN K-DEPENDENT GAMMA-CARBOXYLASE"/>
    <property type="match status" value="1"/>
</dbReference>
<evidence type="ECO:0000256" key="6">
    <source>
        <dbReference type="ARBA" id="ARBA00023239"/>
    </source>
</evidence>
<evidence type="ECO:0000259" key="8">
    <source>
        <dbReference type="SMART" id="SM00752"/>
    </source>
</evidence>
<dbReference type="InterPro" id="IPR053935">
    <property type="entry name" value="VKGC_lumenal_dom"/>
</dbReference>
<feature type="transmembrane region" description="Helical" evidence="7">
    <location>
        <begin position="201"/>
        <end position="222"/>
    </location>
</feature>
<feature type="transmembrane region" description="Helical" evidence="7">
    <location>
        <begin position="289"/>
        <end position="309"/>
    </location>
</feature>
<keyword evidence="3 7" id="KW-1133">Transmembrane helix</keyword>
<dbReference type="SMART" id="SM00752">
    <property type="entry name" value="HTTM"/>
    <property type="match status" value="1"/>
</dbReference>
<evidence type="ECO:0000256" key="1">
    <source>
        <dbReference type="ARBA" id="ARBA00004127"/>
    </source>
</evidence>
<sequence>MSIAAPFLPRLVPAYSLAVFRIFLGGLILWDCGRFIRHDRIWRYWVQPDFHFSYPGFTWVKPLPEPWIHVAWLGVGVAAMLVMLGLFYRMAIIALTLLFSYFFLLDAAEYLNHFYLVILYLVLLCFMPAARVWSLDAWRRRHNDTVPYAAIFMLRLQTEIVLIYAGLVKLTPDWLAGEPLGLWLRDRSQGHWAEPLFQHDWLILAASWGVIALHVIGAPLLLNPRTRLPVFITYCAFHAANAFFFNIGIFPWLTIAASTIFFAPDWPLRFISKNRKSFQTIQPTTRTPLPSLVLAAMALWIILQLFLPLRGLFFASDTRWSGDGHRFSWRMRIYDRWAEGAFIVTDRNTHQEWIVDPHAVLTERQVSKMMVRADLIHQFANHLAAEWRDHGYDVAVSAEICKSLNGRPCQPFIDPMTDLTQVQINRFAADSWVLPLQIPVWGVADNRRKD</sequence>
<dbReference type="GO" id="GO:0012505">
    <property type="term" value="C:endomembrane system"/>
    <property type="evidence" value="ECO:0007669"/>
    <property type="project" value="UniProtKB-SubCell"/>
</dbReference>
<feature type="transmembrane region" description="Helical" evidence="7">
    <location>
        <begin position="70"/>
        <end position="102"/>
    </location>
</feature>
<evidence type="ECO:0000256" key="3">
    <source>
        <dbReference type="ARBA" id="ARBA00022989"/>
    </source>
</evidence>
<keyword evidence="4 7" id="KW-0472">Membrane</keyword>
<reference evidence="9" key="1">
    <citation type="submission" date="2020-08" db="EMBL/GenBank/DDBJ databases">
        <title>Paracoccus amoyensis sp. nov., isolated from the surface seawater at coast of Xiamen, Fujian.</title>
        <authorList>
            <person name="Lyu L."/>
        </authorList>
    </citation>
    <scope>NUCLEOTIDE SEQUENCE</scope>
    <source>
        <strain evidence="9">11-3</strain>
    </source>
</reference>
<dbReference type="InterPro" id="IPR053934">
    <property type="entry name" value="HTTM_dom"/>
</dbReference>
<dbReference type="Pfam" id="PF05090">
    <property type="entry name" value="HTTM"/>
    <property type="match status" value="1"/>
</dbReference>
<keyword evidence="5" id="KW-1015">Disulfide bond</keyword>
<evidence type="ECO:0000313" key="10">
    <source>
        <dbReference type="Proteomes" id="UP000608594"/>
    </source>
</evidence>
<feature type="transmembrane region" description="Helical" evidence="7">
    <location>
        <begin position="12"/>
        <end position="30"/>
    </location>
</feature>
<dbReference type="GO" id="GO:0008488">
    <property type="term" value="F:gamma-glutamyl carboxylase activity"/>
    <property type="evidence" value="ECO:0007669"/>
    <property type="project" value="InterPro"/>
</dbReference>
<dbReference type="AlphaFoldDB" id="A0A926GMV8"/>
<evidence type="ECO:0000256" key="2">
    <source>
        <dbReference type="ARBA" id="ARBA00022692"/>
    </source>
</evidence>
<evidence type="ECO:0000256" key="5">
    <source>
        <dbReference type="ARBA" id="ARBA00023157"/>
    </source>
</evidence>
<evidence type="ECO:0000256" key="4">
    <source>
        <dbReference type="ARBA" id="ARBA00023136"/>
    </source>
</evidence>
<feature type="domain" description="HTTM-like" evidence="8">
    <location>
        <begin position="9"/>
        <end position="266"/>
    </location>
</feature>
<feature type="transmembrane region" description="Helical" evidence="7">
    <location>
        <begin position="114"/>
        <end position="133"/>
    </location>
</feature>
<keyword evidence="6" id="KW-0456">Lyase</keyword>
<organism evidence="9 10">
    <name type="scientific">Paracoccus amoyensis</name>
    <dbReference type="NCBI Taxonomy" id="2760093"/>
    <lineage>
        <taxon>Bacteria</taxon>
        <taxon>Pseudomonadati</taxon>
        <taxon>Pseudomonadota</taxon>
        <taxon>Alphaproteobacteria</taxon>
        <taxon>Rhodobacterales</taxon>
        <taxon>Paracoccaceae</taxon>
        <taxon>Paracoccus</taxon>
    </lineage>
</organism>
<name>A0A926GMV8_9RHOB</name>
<protein>
    <submittedName>
        <fullName evidence="9">HTTM domain-containing protein</fullName>
    </submittedName>
</protein>
<dbReference type="PANTHER" id="PTHR12639:SF7">
    <property type="entry name" value="HTTM DOMAIN-CONTAINING PROTEIN"/>
    <property type="match status" value="1"/>
</dbReference>
<dbReference type="EMBL" id="JACOQL010000002">
    <property type="protein sequence ID" value="MBC9246800.1"/>
    <property type="molecule type" value="Genomic_DNA"/>
</dbReference>
<dbReference type="Proteomes" id="UP000608594">
    <property type="component" value="Unassembled WGS sequence"/>
</dbReference>
<feature type="transmembrane region" description="Helical" evidence="7">
    <location>
        <begin position="243"/>
        <end position="263"/>
    </location>
</feature>
<feature type="transmembrane region" description="Helical" evidence="7">
    <location>
        <begin position="145"/>
        <end position="167"/>
    </location>
</feature>
<evidence type="ECO:0000313" key="9">
    <source>
        <dbReference type="EMBL" id="MBC9246800.1"/>
    </source>
</evidence>
<dbReference type="InterPro" id="IPR011020">
    <property type="entry name" value="HTTM-like"/>
</dbReference>
<keyword evidence="10" id="KW-1185">Reference proteome</keyword>